<dbReference type="PATRIC" id="fig|449659.4.peg.1357"/>
<proteinExistence type="inferred from homology"/>
<evidence type="ECO:0000256" key="9">
    <source>
        <dbReference type="HAMAP-Rule" id="MF_00097"/>
    </source>
</evidence>
<feature type="binding site" evidence="9">
    <location>
        <position position="156"/>
    </location>
    <ligand>
        <name>2-[(2R,5Z)-2-carboxy-4-methylthiazol-5(2H)-ylidene]ethyl phosphate</name>
        <dbReference type="ChEBI" id="CHEBI:62899"/>
    </ligand>
</feature>
<dbReference type="EC" id="2.5.1.3" evidence="9"/>
<feature type="binding site" evidence="9">
    <location>
        <position position="81"/>
    </location>
    <ligand>
        <name>Mg(2+)</name>
        <dbReference type="ChEBI" id="CHEBI:18420"/>
    </ligand>
</feature>
<feature type="binding site" evidence="9">
    <location>
        <begin position="29"/>
        <end position="33"/>
    </location>
    <ligand>
        <name>4-amino-2-methyl-5-(diphosphooxymethyl)pyrimidine</name>
        <dbReference type="ChEBI" id="CHEBI:57841"/>
    </ligand>
</feature>
<comment type="function">
    <text evidence="9">Condenses 4-methyl-5-(beta-hydroxyethyl)thiazole monophosphate (THZ-P) and 2-methyl-4-amino-5-hydroxymethyl pyrimidine pyrophosphate (HMP-PP) to form thiamine monophosphate (TMP).</text>
</comment>
<feature type="domain" description="Thiamine phosphate synthase/TenI" evidence="12">
    <location>
        <begin position="2"/>
        <end position="178"/>
    </location>
</feature>
<dbReference type="STRING" id="449659.IV66_GL001340"/>
<dbReference type="CDD" id="cd00564">
    <property type="entry name" value="TMP_TenI"/>
    <property type="match status" value="1"/>
</dbReference>
<comment type="similarity">
    <text evidence="9 10">Belongs to the thiamine-phosphate synthase family.</text>
</comment>
<protein>
    <recommendedName>
        <fullName evidence="9">Thiamine-phosphate synthase</fullName>
        <shortName evidence="9">TP synthase</shortName>
        <shortName evidence="9">TPS</shortName>
        <ecNumber evidence="9">2.5.1.3</ecNumber>
    </recommendedName>
    <alternativeName>
        <fullName evidence="9">Thiamine-phosphate pyrophosphorylase</fullName>
        <shortName evidence="9">TMP pyrophosphorylase</shortName>
        <shortName evidence="9">TMP-PPase</shortName>
    </alternativeName>
</protein>
<dbReference type="HAMAP" id="MF_00097">
    <property type="entry name" value="TMP_synthase"/>
    <property type="match status" value="1"/>
</dbReference>
<feature type="binding site" evidence="9">
    <location>
        <position position="62"/>
    </location>
    <ligand>
        <name>Mg(2+)</name>
        <dbReference type="ChEBI" id="CHEBI:18420"/>
    </ligand>
</feature>
<dbReference type="NCBIfam" id="TIGR00693">
    <property type="entry name" value="thiE"/>
    <property type="match status" value="1"/>
</dbReference>
<organism evidence="13 14">
    <name type="scientific">Ligilactobacillus pobuzihii</name>
    <dbReference type="NCBI Taxonomy" id="449659"/>
    <lineage>
        <taxon>Bacteria</taxon>
        <taxon>Bacillati</taxon>
        <taxon>Bacillota</taxon>
        <taxon>Bacilli</taxon>
        <taxon>Lactobacillales</taxon>
        <taxon>Lactobacillaceae</taxon>
        <taxon>Ligilactobacillus</taxon>
    </lineage>
</organism>
<dbReference type="UniPathway" id="UPA00060">
    <property type="reaction ID" value="UER00141"/>
</dbReference>
<evidence type="ECO:0000256" key="1">
    <source>
        <dbReference type="ARBA" id="ARBA00005165"/>
    </source>
</evidence>
<dbReference type="EMBL" id="JQCN01000018">
    <property type="protein sequence ID" value="KRO00665.1"/>
    <property type="molecule type" value="Genomic_DNA"/>
</dbReference>
<evidence type="ECO:0000256" key="6">
    <source>
        <dbReference type="ARBA" id="ARBA00047334"/>
    </source>
</evidence>
<dbReference type="PANTHER" id="PTHR20857:SF15">
    <property type="entry name" value="THIAMINE-PHOSPHATE SYNTHASE"/>
    <property type="match status" value="1"/>
</dbReference>
<dbReference type="InterPro" id="IPR034291">
    <property type="entry name" value="TMP_synthase"/>
</dbReference>
<dbReference type="SUPFAM" id="SSF51391">
    <property type="entry name" value="Thiamin phosphate synthase"/>
    <property type="match status" value="1"/>
</dbReference>
<feature type="binding site" evidence="9">
    <location>
        <begin position="126"/>
        <end position="128"/>
    </location>
    <ligand>
        <name>2-[(2R,5Z)-2-carboxy-4-methylthiazol-5(2H)-ylidene]ethyl phosphate</name>
        <dbReference type="ChEBI" id="CHEBI:62899"/>
    </ligand>
</feature>
<keyword evidence="5 9" id="KW-0784">Thiamine biosynthesis</keyword>
<keyword evidence="3 9" id="KW-0479">Metal-binding</keyword>
<gene>
    <name evidence="9" type="primary">thiE</name>
    <name evidence="13" type="ORF">IV66_GL001340</name>
</gene>
<keyword evidence="2 9" id="KW-0808">Transferase</keyword>
<keyword evidence="4 9" id="KW-0460">Magnesium</keyword>
<name>A0A0R2LFT0_9LACO</name>
<sequence length="202" mass="21550">MITDHTNLTDEQFLVVIEKACQAGVDLVQLREKTGSSRELLNWALRVKQLTDKYNVPLIIDDRIDIAQASEAAGVHLGQSDLPVNLARQILGPEAIIGATTKTIEQADIAQAQGADYLGCGAIFPTTTHVKTVQTSIATLTEICASVDLPVYAIGGMRPDRVKTLKNTGAAGVAVVSDLMQASDPAVKVQDFKVAIQDNQLG</sequence>
<dbReference type="AlphaFoldDB" id="A0A0R2LFT0"/>
<evidence type="ECO:0000256" key="4">
    <source>
        <dbReference type="ARBA" id="ARBA00022842"/>
    </source>
</evidence>
<evidence type="ECO:0000256" key="2">
    <source>
        <dbReference type="ARBA" id="ARBA00022679"/>
    </source>
</evidence>
<evidence type="ECO:0000259" key="12">
    <source>
        <dbReference type="Pfam" id="PF02581"/>
    </source>
</evidence>
<comment type="catalytic activity">
    <reaction evidence="6 9 10">
        <text>4-methyl-5-(2-phosphooxyethyl)-thiazole + 4-amino-2-methyl-5-(diphosphooxymethyl)pyrimidine + H(+) = thiamine phosphate + diphosphate</text>
        <dbReference type="Rhea" id="RHEA:22328"/>
        <dbReference type="ChEBI" id="CHEBI:15378"/>
        <dbReference type="ChEBI" id="CHEBI:33019"/>
        <dbReference type="ChEBI" id="CHEBI:37575"/>
        <dbReference type="ChEBI" id="CHEBI:57841"/>
        <dbReference type="ChEBI" id="CHEBI:58296"/>
        <dbReference type="EC" id="2.5.1.3"/>
    </reaction>
</comment>
<dbReference type="InterPro" id="IPR022998">
    <property type="entry name" value="ThiamineP_synth_TenI"/>
</dbReference>
<reference evidence="13 14" key="1">
    <citation type="journal article" date="2015" name="Genome Announc.">
        <title>Expanding the biotechnology potential of lactobacilli through comparative genomics of 213 strains and associated genera.</title>
        <authorList>
            <person name="Sun Z."/>
            <person name="Harris H.M."/>
            <person name="McCann A."/>
            <person name="Guo C."/>
            <person name="Argimon S."/>
            <person name="Zhang W."/>
            <person name="Yang X."/>
            <person name="Jeffery I.B."/>
            <person name="Cooney J.C."/>
            <person name="Kagawa T.F."/>
            <person name="Liu W."/>
            <person name="Song Y."/>
            <person name="Salvetti E."/>
            <person name="Wrobel A."/>
            <person name="Rasinkangas P."/>
            <person name="Parkhill J."/>
            <person name="Rea M.C."/>
            <person name="O'Sullivan O."/>
            <person name="Ritari J."/>
            <person name="Douillard F.P."/>
            <person name="Paul Ross R."/>
            <person name="Yang R."/>
            <person name="Briner A.E."/>
            <person name="Felis G.E."/>
            <person name="de Vos W.M."/>
            <person name="Barrangou R."/>
            <person name="Klaenhammer T.R."/>
            <person name="Caufield P.W."/>
            <person name="Cui Y."/>
            <person name="Zhang H."/>
            <person name="O'Toole P.W."/>
        </authorList>
    </citation>
    <scope>NUCLEOTIDE SEQUENCE [LARGE SCALE GENOMIC DNA]</scope>
    <source>
        <strain evidence="13 14">NBRC 103219</strain>
    </source>
</reference>
<comment type="catalytic activity">
    <reaction evidence="8 9 10">
        <text>2-[(2R,5Z)-2-carboxy-4-methylthiazol-5(2H)-ylidene]ethyl phosphate + 4-amino-2-methyl-5-(diphosphooxymethyl)pyrimidine + 2 H(+) = thiamine phosphate + CO2 + diphosphate</text>
        <dbReference type="Rhea" id="RHEA:47844"/>
        <dbReference type="ChEBI" id="CHEBI:15378"/>
        <dbReference type="ChEBI" id="CHEBI:16526"/>
        <dbReference type="ChEBI" id="CHEBI:33019"/>
        <dbReference type="ChEBI" id="CHEBI:37575"/>
        <dbReference type="ChEBI" id="CHEBI:57841"/>
        <dbReference type="ChEBI" id="CHEBI:62899"/>
        <dbReference type="EC" id="2.5.1.3"/>
    </reaction>
</comment>
<dbReference type="GO" id="GO:0005737">
    <property type="term" value="C:cytoplasm"/>
    <property type="evidence" value="ECO:0007669"/>
    <property type="project" value="TreeGrafter"/>
</dbReference>
<dbReference type="GO" id="GO:0009229">
    <property type="term" value="P:thiamine diphosphate biosynthetic process"/>
    <property type="evidence" value="ECO:0007669"/>
    <property type="project" value="UniProtKB-UniRule"/>
</dbReference>
<evidence type="ECO:0000256" key="5">
    <source>
        <dbReference type="ARBA" id="ARBA00022977"/>
    </source>
</evidence>
<feature type="binding site" evidence="9">
    <location>
        <begin position="176"/>
        <end position="177"/>
    </location>
    <ligand>
        <name>2-[(2R,5Z)-2-carboxy-4-methylthiazol-5(2H)-ylidene]ethyl phosphate</name>
        <dbReference type="ChEBI" id="CHEBI:62899"/>
    </ligand>
</feature>
<dbReference type="GO" id="GO:0000287">
    <property type="term" value="F:magnesium ion binding"/>
    <property type="evidence" value="ECO:0007669"/>
    <property type="project" value="UniProtKB-UniRule"/>
</dbReference>
<comment type="pathway">
    <text evidence="1 9 11">Cofactor biosynthesis; thiamine diphosphate biosynthesis; thiamine phosphate from 4-amino-2-methyl-5-diphosphomethylpyrimidine and 4-methyl-5-(2-phosphoethyl)-thiazole: step 1/1.</text>
</comment>
<dbReference type="PANTHER" id="PTHR20857">
    <property type="entry name" value="THIAMINE-PHOSPHATE PYROPHOSPHORYLASE"/>
    <property type="match status" value="1"/>
</dbReference>
<dbReference type="Pfam" id="PF02581">
    <property type="entry name" value="TMP-TENI"/>
    <property type="match status" value="1"/>
</dbReference>
<evidence type="ECO:0000256" key="3">
    <source>
        <dbReference type="ARBA" id="ARBA00022723"/>
    </source>
</evidence>
<comment type="catalytic activity">
    <reaction evidence="7 9 10">
        <text>2-(2-carboxy-4-methylthiazol-5-yl)ethyl phosphate + 4-amino-2-methyl-5-(diphosphooxymethyl)pyrimidine + 2 H(+) = thiamine phosphate + CO2 + diphosphate</text>
        <dbReference type="Rhea" id="RHEA:47848"/>
        <dbReference type="ChEBI" id="CHEBI:15378"/>
        <dbReference type="ChEBI" id="CHEBI:16526"/>
        <dbReference type="ChEBI" id="CHEBI:33019"/>
        <dbReference type="ChEBI" id="CHEBI:37575"/>
        <dbReference type="ChEBI" id="CHEBI:57841"/>
        <dbReference type="ChEBI" id="CHEBI:62890"/>
        <dbReference type="EC" id="2.5.1.3"/>
    </reaction>
</comment>
<dbReference type="GO" id="GO:0009228">
    <property type="term" value="P:thiamine biosynthetic process"/>
    <property type="evidence" value="ECO:0007669"/>
    <property type="project" value="UniProtKB-KW"/>
</dbReference>
<dbReference type="Gene3D" id="3.20.20.70">
    <property type="entry name" value="Aldolase class I"/>
    <property type="match status" value="1"/>
</dbReference>
<keyword evidence="14" id="KW-1185">Reference proteome</keyword>
<evidence type="ECO:0000313" key="14">
    <source>
        <dbReference type="Proteomes" id="UP000051886"/>
    </source>
</evidence>
<accession>A0A0R2LFT0</accession>
<dbReference type="InterPro" id="IPR013785">
    <property type="entry name" value="Aldolase_TIM"/>
</dbReference>
<evidence type="ECO:0000256" key="7">
    <source>
        <dbReference type="ARBA" id="ARBA00047851"/>
    </source>
</evidence>
<dbReference type="OrthoDB" id="9812206at2"/>
<dbReference type="FunFam" id="3.20.20.70:FF:000096">
    <property type="entry name" value="Thiamine-phosphate synthase"/>
    <property type="match status" value="1"/>
</dbReference>
<feature type="binding site" evidence="9">
    <location>
        <position position="100"/>
    </location>
    <ligand>
        <name>4-amino-2-methyl-5-(diphosphooxymethyl)pyrimidine</name>
        <dbReference type="ChEBI" id="CHEBI:57841"/>
    </ligand>
</feature>
<feature type="binding site" evidence="9">
    <location>
        <position position="129"/>
    </location>
    <ligand>
        <name>4-amino-2-methyl-5-(diphosphooxymethyl)pyrimidine</name>
        <dbReference type="ChEBI" id="CHEBI:57841"/>
    </ligand>
</feature>
<comment type="caution">
    <text evidence="13">The sequence shown here is derived from an EMBL/GenBank/DDBJ whole genome shotgun (WGS) entry which is preliminary data.</text>
</comment>
<feature type="binding site" evidence="9">
    <location>
        <position position="61"/>
    </location>
    <ligand>
        <name>4-amino-2-methyl-5-(diphosphooxymethyl)pyrimidine</name>
        <dbReference type="ChEBI" id="CHEBI:57841"/>
    </ligand>
</feature>
<evidence type="ECO:0000256" key="10">
    <source>
        <dbReference type="RuleBase" id="RU003826"/>
    </source>
</evidence>
<evidence type="ECO:0000313" key="13">
    <source>
        <dbReference type="EMBL" id="KRO00665.1"/>
    </source>
</evidence>
<evidence type="ECO:0000256" key="11">
    <source>
        <dbReference type="RuleBase" id="RU004253"/>
    </source>
</evidence>
<dbReference type="Proteomes" id="UP000051886">
    <property type="component" value="Unassembled WGS sequence"/>
</dbReference>
<dbReference type="InterPro" id="IPR036206">
    <property type="entry name" value="ThiamineP_synth_sf"/>
</dbReference>
<evidence type="ECO:0000256" key="8">
    <source>
        <dbReference type="ARBA" id="ARBA00047883"/>
    </source>
</evidence>
<dbReference type="RefSeq" id="WP_017867461.1">
    <property type="nucleotide sequence ID" value="NZ_BJYB01000017.1"/>
</dbReference>
<dbReference type="GO" id="GO:0004789">
    <property type="term" value="F:thiamine-phosphate diphosphorylase activity"/>
    <property type="evidence" value="ECO:0007669"/>
    <property type="project" value="UniProtKB-UniRule"/>
</dbReference>
<comment type="cofactor">
    <cofactor evidence="9">
        <name>Mg(2+)</name>
        <dbReference type="ChEBI" id="CHEBI:18420"/>
    </cofactor>
    <text evidence="9">Binds 1 Mg(2+) ion per subunit.</text>
</comment>